<dbReference type="GO" id="GO:0005506">
    <property type="term" value="F:iron ion binding"/>
    <property type="evidence" value="ECO:0007669"/>
    <property type="project" value="InterPro"/>
</dbReference>
<dbReference type="Proteomes" id="UP000367825">
    <property type="component" value="Unassembled WGS sequence"/>
</dbReference>
<reference evidence="3 4" key="1">
    <citation type="submission" date="2019-08" db="EMBL/GenBank/DDBJ databases">
        <authorList>
            <person name="Peeters C."/>
        </authorList>
    </citation>
    <scope>NUCLEOTIDE SEQUENCE [LARGE SCALE GENOMIC DNA]</scope>
    <source>
        <strain evidence="3 4">LMG 31109</strain>
    </source>
</reference>
<dbReference type="PANTHER" id="PTHR46696:SF1">
    <property type="entry name" value="CYTOCHROME P450 YJIB-RELATED"/>
    <property type="match status" value="1"/>
</dbReference>
<proteinExistence type="inferred from homology"/>
<dbReference type="GO" id="GO:0004497">
    <property type="term" value="F:monooxygenase activity"/>
    <property type="evidence" value="ECO:0007669"/>
    <property type="project" value="InterPro"/>
</dbReference>
<dbReference type="Gene3D" id="1.10.630.10">
    <property type="entry name" value="Cytochrome P450"/>
    <property type="match status" value="1"/>
</dbReference>
<dbReference type="InterPro" id="IPR017972">
    <property type="entry name" value="Cyt_P450_CS"/>
</dbReference>
<evidence type="ECO:0000256" key="2">
    <source>
        <dbReference type="SAM" id="MobiDB-lite"/>
    </source>
</evidence>
<name>A0A5E4WHK1_9BURK</name>
<dbReference type="CDD" id="cd11036">
    <property type="entry name" value="AknT-like"/>
    <property type="match status" value="1"/>
</dbReference>
<dbReference type="RefSeq" id="WP_150556556.1">
    <property type="nucleotide sequence ID" value="NZ_CABPSC010000013.1"/>
</dbReference>
<dbReference type="PANTHER" id="PTHR46696">
    <property type="entry name" value="P450, PUTATIVE (EUROFUNG)-RELATED"/>
    <property type="match status" value="1"/>
</dbReference>
<dbReference type="GO" id="GO:0020037">
    <property type="term" value="F:heme binding"/>
    <property type="evidence" value="ECO:0007669"/>
    <property type="project" value="InterPro"/>
</dbReference>
<evidence type="ECO:0000313" key="4">
    <source>
        <dbReference type="Proteomes" id="UP000367825"/>
    </source>
</evidence>
<evidence type="ECO:0000256" key="1">
    <source>
        <dbReference type="ARBA" id="ARBA00010617"/>
    </source>
</evidence>
<dbReference type="AlphaFoldDB" id="A0A5E4WHK1"/>
<dbReference type="EMBL" id="CABPSC010000013">
    <property type="protein sequence ID" value="VVE24507.1"/>
    <property type="molecule type" value="Genomic_DNA"/>
</dbReference>
<gene>
    <name evidence="3" type="ORF">PNO31109_03306</name>
</gene>
<dbReference type="OrthoDB" id="4168525at2"/>
<sequence>MSDVHTSSDAMPVSANAPTNAPTGALTGALTDALTDTLRSAPANALAAVAHPDPYPYYEALAACRSFDFDASLGMWIAAGQQAVSAVLRHPACGVRPAGAVVPAALAGGAAGEWFGALVRMNDGPGHAALKSWLQARLATLQPDANALARLRHASRCAWSHAAESLAADASALPARLDDFVFRQPVYSLAAWIGVPHDQWRAIHDDVRRLVAAVARAARPTLDDDTIARGHYAASAMQARATRWLDGDAASGSWLHATARGAQRAEAIDFGGLTANIVGLFTQAHDATAGLVANGLRWLARRETRARGPLTSDHAPPPDSFRHAQCAIADVTRFDPPVQNTRRFLHAPAVIGERTIARGESVLVVLASAAPSAAADDSAWTFGRGAHACPGRAPAGTIAAVGVQTVLDSGIDLPAVAAGITYHPLSNIRIARFMPPAD</sequence>
<keyword evidence="4" id="KW-1185">Reference proteome</keyword>
<comment type="similarity">
    <text evidence="1">Belongs to the cytochrome P450 family.</text>
</comment>
<accession>A0A5E4WHK1</accession>
<protein>
    <submittedName>
        <fullName evidence="3">Cytochrome p450 oxidoreductase</fullName>
    </submittedName>
</protein>
<dbReference type="SUPFAM" id="SSF48264">
    <property type="entry name" value="Cytochrome P450"/>
    <property type="match status" value="1"/>
</dbReference>
<dbReference type="PROSITE" id="PS00086">
    <property type="entry name" value="CYTOCHROME_P450"/>
    <property type="match status" value="1"/>
</dbReference>
<dbReference type="GO" id="GO:0016705">
    <property type="term" value="F:oxidoreductase activity, acting on paired donors, with incorporation or reduction of molecular oxygen"/>
    <property type="evidence" value="ECO:0007669"/>
    <property type="project" value="InterPro"/>
</dbReference>
<organism evidence="3 4">
    <name type="scientific">Pandoraea nosoerga</name>
    <dbReference type="NCBI Taxonomy" id="2508296"/>
    <lineage>
        <taxon>Bacteria</taxon>
        <taxon>Pseudomonadati</taxon>
        <taxon>Pseudomonadota</taxon>
        <taxon>Betaproteobacteria</taxon>
        <taxon>Burkholderiales</taxon>
        <taxon>Burkholderiaceae</taxon>
        <taxon>Pandoraea</taxon>
    </lineage>
</organism>
<feature type="region of interest" description="Disordered" evidence="2">
    <location>
        <begin position="1"/>
        <end position="22"/>
    </location>
</feature>
<evidence type="ECO:0000313" key="3">
    <source>
        <dbReference type="EMBL" id="VVE24507.1"/>
    </source>
</evidence>
<dbReference type="InterPro" id="IPR036396">
    <property type="entry name" value="Cyt_P450_sf"/>
</dbReference>